<reference evidence="2 3" key="1">
    <citation type="submission" date="2020-10" db="EMBL/GenBank/DDBJ databases">
        <title>Connecting structure to function with the recovery of over 1000 high-quality activated sludge metagenome-assembled genomes encoding full-length rRNA genes using long-read sequencing.</title>
        <authorList>
            <person name="Singleton C.M."/>
            <person name="Petriglieri F."/>
            <person name="Kristensen J.M."/>
            <person name="Kirkegaard R.H."/>
            <person name="Michaelsen T.Y."/>
            <person name="Andersen M.H."/>
            <person name="Karst S.M."/>
            <person name="Dueholm M.S."/>
            <person name="Nielsen P.H."/>
            <person name="Albertsen M."/>
        </authorList>
    </citation>
    <scope>NUCLEOTIDE SEQUENCE [LARGE SCALE GENOMIC DNA]</scope>
    <source>
        <strain evidence="2">Ribe_18-Q3-R11-54_MAXAC.273</strain>
    </source>
</reference>
<dbReference type="AlphaFoldDB" id="A0A9D7STE5"/>
<organism evidence="2 3">
    <name type="scientific">Candidatus Opimibacter skivensis</name>
    <dbReference type="NCBI Taxonomy" id="2982028"/>
    <lineage>
        <taxon>Bacteria</taxon>
        <taxon>Pseudomonadati</taxon>
        <taxon>Bacteroidota</taxon>
        <taxon>Saprospiria</taxon>
        <taxon>Saprospirales</taxon>
        <taxon>Saprospiraceae</taxon>
        <taxon>Candidatus Opimibacter</taxon>
    </lineage>
</organism>
<gene>
    <name evidence="2" type="ORF">IPP15_05115</name>
</gene>
<evidence type="ECO:0000313" key="3">
    <source>
        <dbReference type="Proteomes" id="UP000808337"/>
    </source>
</evidence>
<evidence type="ECO:0000256" key="1">
    <source>
        <dbReference type="SAM" id="SignalP"/>
    </source>
</evidence>
<feature type="chain" id="PRO_5039720486" evidence="1">
    <location>
        <begin position="21"/>
        <end position="58"/>
    </location>
</feature>
<dbReference type="EMBL" id="JADKGY010000001">
    <property type="protein sequence ID" value="MBK9981794.1"/>
    <property type="molecule type" value="Genomic_DNA"/>
</dbReference>
<comment type="caution">
    <text evidence="2">The sequence shown here is derived from an EMBL/GenBank/DDBJ whole genome shotgun (WGS) entry which is preliminary data.</text>
</comment>
<name>A0A9D7STE5_9BACT</name>
<evidence type="ECO:0000313" key="2">
    <source>
        <dbReference type="EMBL" id="MBK9981794.1"/>
    </source>
</evidence>
<proteinExistence type="predicted"/>
<protein>
    <submittedName>
        <fullName evidence="2">Uncharacterized protein</fullName>
    </submittedName>
</protein>
<dbReference type="Proteomes" id="UP000808337">
    <property type="component" value="Unassembled WGS sequence"/>
</dbReference>
<sequence>MKTKLLILSLIILLSSCRNNTGPVTTYGPDQMLNQYLFGSFSLNTDSAGVTNHIAHII</sequence>
<accession>A0A9D7STE5</accession>
<dbReference type="PROSITE" id="PS51257">
    <property type="entry name" value="PROKAR_LIPOPROTEIN"/>
    <property type="match status" value="1"/>
</dbReference>
<keyword evidence="1" id="KW-0732">Signal</keyword>
<feature type="signal peptide" evidence="1">
    <location>
        <begin position="1"/>
        <end position="20"/>
    </location>
</feature>